<evidence type="ECO:0008006" key="3">
    <source>
        <dbReference type="Google" id="ProtNLM"/>
    </source>
</evidence>
<name>A0A916DYY7_9GLOM</name>
<organism evidence="1 2">
    <name type="scientific">Rhizophagus irregularis</name>
    <dbReference type="NCBI Taxonomy" id="588596"/>
    <lineage>
        <taxon>Eukaryota</taxon>
        <taxon>Fungi</taxon>
        <taxon>Fungi incertae sedis</taxon>
        <taxon>Mucoromycota</taxon>
        <taxon>Glomeromycotina</taxon>
        <taxon>Glomeromycetes</taxon>
        <taxon>Glomerales</taxon>
        <taxon>Glomeraceae</taxon>
        <taxon>Rhizophagus</taxon>
    </lineage>
</organism>
<dbReference type="AlphaFoldDB" id="A0A916DYY7"/>
<dbReference type="EMBL" id="CAGKOT010000002">
    <property type="protein sequence ID" value="CAB5310827.1"/>
    <property type="molecule type" value="Genomic_DNA"/>
</dbReference>
<dbReference type="Proteomes" id="UP000684084">
    <property type="component" value="Unassembled WGS sequence"/>
</dbReference>
<proteinExistence type="predicted"/>
<dbReference type="VEuPathDB" id="FungiDB:RhiirFUN_012271"/>
<evidence type="ECO:0000313" key="2">
    <source>
        <dbReference type="Proteomes" id="UP000684084"/>
    </source>
</evidence>
<accession>A0A916DYY7</accession>
<dbReference type="OrthoDB" id="2457114at2759"/>
<sequence>MELNWDFFLNFSEDAIFPENFFKENNENTVLEDIITPPESPENFYIEINENTVLEDIITPPKSPNNFFVETNENTVLEDIITPPEFSDNFFNEPPIELFFQSSVDNFNTYQYNLCKEDSFDDWMFVDTFMYNYCLERGFGYQICRNDKNPNNPSITIHKSYRCSFGSTYKPRKNINQEL</sequence>
<evidence type="ECO:0000313" key="1">
    <source>
        <dbReference type="EMBL" id="CAB5310827.1"/>
    </source>
</evidence>
<gene>
    <name evidence="1" type="ORF">CHRIB12_LOCUS1518</name>
</gene>
<protein>
    <recommendedName>
        <fullName evidence="3">FAR1 domain-containing protein</fullName>
    </recommendedName>
</protein>
<reference evidence="1" key="1">
    <citation type="submission" date="2020-05" db="EMBL/GenBank/DDBJ databases">
        <authorList>
            <person name="Rincon C."/>
            <person name="Sanders R I."/>
            <person name="Robbins C."/>
            <person name="Chaturvedi A."/>
        </authorList>
    </citation>
    <scope>NUCLEOTIDE SEQUENCE</scope>
    <source>
        <strain evidence="1">CHB12</strain>
    </source>
</reference>
<comment type="caution">
    <text evidence="1">The sequence shown here is derived from an EMBL/GenBank/DDBJ whole genome shotgun (WGS) entry which is preliminary data.</text>
</comment>